<protein>
    <submittedName>
        <fullName evidence="6">UPF0256 protein</fullName>
    </submittedName>
</protein>
<dbReference type="Pfam" id="PF13530">
    <property type="entry name" value="SCP2_2"/>
    <property type="match status" value="1"/>
</dbReference>
<feature type="active site" description="Proton donor" evidence="3">
    <location>
        <position position="146"/>
    </location>
</feature>
<gene>
    <name evidence="6" type="ORF">GCM10025867_04690</name>
</gene>
<dbReference type="InterPro" id="IPR025559">
    <property type="entry name" value="Eis_dom"/>
</dbReference>
<proteinExistence type="inferred from homology"/>
<reference evidence="7" key="1">
    <citation type="journal article" date="2019" name="Int. J. Syst. Evol. Microbiol.">
        <title>The Global Catalogue of Microorganisms (GCM) 10K type strain sequencing project: providing services to taxonomists for standard genome sequencing and annotation.</title>
        <authorList>
            <consortium name="The Broad Institute Genomics Platform"/>
            <consortium name="The Broad Institute Genome Sequencing Center for Infectious Disease"/>
            <person name="Wu L."/>
            <person name="Ma J."/>
        </authorList>
    </citation>
    <scope>NUCLEOTIDE SEQUENCE [LARGE SCALE GENOMIC DNA]</scope>
    <source>
        <strain evidence="7">NBRC 108728</strain>
    </source>
</reference>
<evidence type="ECO:0000256" key="3">
    <source>
        <dbReference type="HAMAP-Rule" id="MF_01812"/>
    </source>
</evidence>
<dbReference type="Proteomes" id="UP001321486">
    <property type="component" value="Chromosome"/>
</dbReference>
<evidence type="ECO:0000256" key="1">
    <source>
        <dbReference type="ARBA" id="ARBA00022679"/>
    </source>
</evidence>
<dbReference type="InterPro" id="IPR016181">
    <property type="entry name" value="Acyl_CoA_acyltransferase"/>
</dbReference>
<dbReference type="RefSeq" id="WP_286345239.1">
    <property type="nucleotide sequence ID" value="NZ_AP027732.1"/>
</dbReference>
<evidence type="ECO:0000313" key="6">
    <source>
        <dbReference type="EMBL" id="BDZ48228.1"/>
    </source>
</evidence>
<evidence type="ECO:0000256" key="2">
    <source>
        <dbReference type="ARBA" id="ARBA00023315"/>
    </source>
</evidence>
<feature type="domain" description="Eis-like acetyltransferase" evidence="5">
    <location>
        <begin position="224"/>
        <end position="312"/>
    </location>
</feature>
<feature type="domain" description="Enhanced intracellular survival protein" evidence="4">
    <location>
        <begin position="326"/>
        <end position="424"/>
    </location>
</feature>
<keyword evidence="2 3" id="KW-0012">Acyltransferase</keyword>
<dbReference type="InterPro" id="IPR036527">
    <property type="entry name" value="SCP2_sterol-bd_dom_sf"/>
</dbReference>
<dbReference type="Gene3D" id="3.30.1050.10">
    <property type="entry name" value="SCP2 sterol-binding domain"/>
    <property type="match status" value="1"/>
</dbReference>
<evidence type="ECO:0000259" key="5">
    <source>
        <dbReference type="Pfam" id="PF17668"/>
    </source>
</evidence>
<dbReference type="Pfam" id="PF13527">
    <property type="entry name" value="Acetyltransf_9"/>
    <property type="match status" value="1"/>
</dbReference>
<dbReference type="SUPFAM" id="SSF55718">
    <property type="entry name" value="SCP-like"/>
    <property type="match status" value="1"/>
</dbReference>
<keyword evidence="7" id="KW-1185">Reference proteome</keyword>
<feature type="binding site" evidence="3">
    <location>
        <begin position="141"/>
        <end position="142"/>
    </location>
    <ligand>
        <name>acetyl-CoA</name>
        <dbReference type="ChEBI" id="CHEBI:57288"/>
    </ligand>
</feature>
<organism evidence="6 7">
    <name type="scientific">Frondihabitans sucicola</name>
    <dbReference type="NCBI Taxonomy" id="1268041"/>
    <lineage>
        <taxon>Bacteria</taxon>
        <taxon>Bacillati</taxon>
        <taxon>Actinomycetota</taxon>
        <taxon>Actinomycetes</taxon>
        <taxon>Micrococcales</taxon>
        <taxon>Microbacteriaceae</taxon>
        <taxon>Frondihabitans</taxon>
    </lineage>
</organism>
<dbReference type="HAMAP" id="MF_01812">
    <property type="entry name" value="Eis"/>
    <property type="match status" value="1"/>
</dbReference>
<sequence length="430" mass="45426">MASFDDDYVVRTFSPSLVDGKPDPATAAWLAATRIGFHEDDDPDKIRESALGAIDDGRVFSGVYARTPVAGSLGDDWPVGTYAGYTKSINVGGGALVDSYLISDVTVRATHRRRGMLRHLMTDRLAAAASSGHSIAALTASESTIYRRFGFGPATRKRSIAIERAAPFSLLSAPSGRVEMATPSSLASVAPRVFAAFHSVTPGSVDRQGQYGNLYNGLDYETAKPARALRAAIHVPADGGPADGYVIYSMVAEGSLSVLKIDDLVAPTRDGFLGLWDFLGSVDLVDEIRWSKAPVENPLLHALTGSRTLETKGESDHVWLRLLDAPAALSARPYSTDGSLTLRVHDKLGYAEGTFLLDAADGTGHATRIGDNAPAALELDAATLATLYLGGVPATLLGSAGLVAEHRAGALLLAARLFAQERPVYGVTDF</sequence>
<feature type="binding site" evidence="3">
    <location>
        <begin position="113"/>
        <end position="118"/>
    </location>
    <ligand>
        <name>acetyl-CoA</name>
        <dbReference type="ChEBI" id="CHEBI:57288"/>
    </ligand>
</feature>
<dbReference type="EMBL" id="AP027732">
    <property type="protein sequence ID" value="BDZ48228.1"/>
    <property type="molecule type" value="Genomic_DNA"/>
</dbReference>
<dbReference type="SUPFAM" id="SSF55729">
    <property type="entry name" value="Acyl-CoA N-acyltransferases (Nat)"/>
    <property type="match status" value="1"/>
</dbReference>
<accession>A0ABN6XVR5</accession>
<dbReference type="PANTHER" id="PTHR37817:SF1">
    <property type="entry name" value="N-ACETYLTRANSFERASE EIS"/>
    <property type="match status" value="1"/>
</dbReference>
<comment type="subunit">
    <text evidence="3">Homohexamer; trimer of dimers.</text>
</comment>
<keyword evidence="1 3" id="KW-0808">Transferase</keyword>
<dbReference type="InterPro" id="IPR051554">
    <property type="entry name" value="Acetyltransferase_Eis"/>
</dbReference>
<dbReference type="PANTHER" id="PTHR37817">
    <property type="entry name" value="N-ACETYLTRANSFERASE EIS"/>
    <property type="match status" value="1"/>
</dbReference>
<evidence type="ECO:0000259" key="4">
    <source>
        <dbReference type="Pfam" id="PF13530"/>
    </source>
</evidence>
<evidence type="ECO:0000313" key="7">
    <source>
        <dbReference type="Proteomes" id="UP001321486"/>
    </source>
</evidence>
<feature type="active site" description="Proton acceptor; via carboxylate" evidence="3">
    <location>
        <position position="430"/>
    </location>
</feature>
<comment type="similarity">
    <text evidence="3">Belongs to the acetyltransferase Eis family.</text>
</comment>
<dbReference type="InterPro" id="IPR022902">
    <property type="entry name" value="NAcTrfase_Eis"/>
</dbReference>
<feature type="binding site" evidence="3">
    <location>
        <begin position="105"/>
        <end position="107"/>
    </location>
    <ligand>
        <name>acetyl-CoA</name>
        <dbReference type="ChEBI" id="CHEBI:57288"/>
    </ligand>
</feature>
<dbReference type="Gene3D" id="3.40.630.30">
    <property type="match status" value="2"/>
</dbReference>
<dbReference type="InterPro" id="IPR041380">
    <property type="entry name" value="Acetyltransf_17"/>
</dbReference>
<dbReference type="Pfam" id="PF17668">
    <property type="entry name" value="Acetyltransf_17"/>
    <property type="match status" value="1"/>
</dbReference>
<name>A0ABN6XVR5_9MICO</name>